<comment type="caution">
    <text evidence="1">The sequence shown here is derived from an EMBL/GenBank/DDBJ whole genome shotgun (WGS) entry which is preliminary data.</text>
</comment>
<organism evidence="1 2">
    <name type="scientific">Thiothrix lacustris</name>
    <dbReference type="NCBI Taxonomy" id="525917"/>
    <lineage>
        <taxon>Bacteria</taxon>
        <taxon>Pseudomonadati</taxon>
        <taxon>Pseudomonadota</taxon>
        <taxon>Gammaproteobacteria</taxon>
        <taxon>Thiotrichales</taxon>
        <taxon>Thiotrichaceae</taxon>
        <taxon>Thiothrix</taxon>
    </lineage>
</organism>
<proteinExistence type="predicted"/>
<reference evidence="1 2" key="1">
    <citation type="submission" date="2017-01" db="EMBL/GenBank/DDBJ databases">
        <title>Novel large sulfur bacteria in the metagenomes of groundwater-fed chemosynthetic microbial mats in the Lake Huron basin.</title>
        <authorList>
            <person name="Sharrar A.M."/>
            <person name="Flood B.E."/>
            <person name="Bailey J.V."/>
            <person name="Jones D.S."/>
            <person name="Biddanda B."/>
            <person name="Ruberg S.A."/>
            <person name="Marcus D.N."/>
            <person name="Dick G.J."/>
        </authorList>
    </citation>
    <scope>NUCLEOTIDE SEQUENCE [LARGE SCALE GENOMIC DNA]</scope>
    <source>
        <strain evidence="1">A8</strain>
    </source>
</reference>
<dbReference type="EMBL" id="MTEJ01000302">
    <property type="protein sequence ID" value="OQX05176.1"/>
    <property type="molecule type" value="Genomic_DNA"/>
</dbReference>
<gene>
    <name evidence="1" type="ORF">BWK73_34335</name>
</gene>
<evidence type="ECO:0000313" key="1">
    <source>
        <dbReference type="EMBL" id="OQX05176.1"/>
    </source>
</evidence>
<name>A0A1Y1QGN3_9GAMM</name>
<evidence type="ECO:0000313" key="2">
    <source>
        <dbReference type="Proteomes" id="UP000192491"/>
    </source>
</evidence>
<dbReference type="Proteomes" id="UP000192491">
    <property type="component" value="Unassembled WGS sequence"/>
</dbReference>
<sequence>VPIIFSTAISFLQKVKRFELLHAYYGYSDQATQYSEIIDMAKFYRINEWADGVARLVDMADASKLAELADEGQDDGFAALNDQKLTQALRDLTDLIKNIDVNNVGKKADEALTLIAAKQQQCSGADAQLLKMVHDKFIGLAIQGSGRYDHNYFQLQLVLTEMLLKHGLHMQAFTVMRECIASIGMLGATGKYAKKALNTNDGRRYRKNIGELFVGLCITARHEWRQENDEKRKTLPSQELQYFDGMMQPFFNDLERKGIALLLHDLASNMSAYRNGLDHAWTGDQAAPHDIAEKGHYFFDQLSSIMMLLNEHNMIA</sequence>
<feature type="non-terminal residue" evidence="1">
    <location>
        <position position="1"/>
    </location>
</feature>
<dbReference type="AlphaFoldDB" id="A0A1Y1QGN3"/>
<protein>
    <submittedName>
        <fullName evidence="1">Uncharacterized protein</fullName>
    </submittedName>
</protein>
<accession>A0A1Y1QGN3</accession>